<evidence type="ECO:0000313" key="11">
    <source>
        <dbReference type="Proteomes" id="UP000241769"/>
    </source>
</evidence>
<dbReference type="PANTHER" id="PTHR23294:SF0">
    <property type="entry name" value="UNC93-LIKE PROTEIN MFSD11"/>
    <property type="match status" value="1"/>
</dbReference>
<keyword evidence="11" id="KW-1185">Reference proteome</keyword>
<feature type="transmembrane region" description="Helical" evidence="9">
    <location>
        <begin position="142"/>
        <end position="164"/>
    </location>
</feature>
<dbReference type="EMBL" id="MDYQ01000161">
    <property type="protein sequence ID" value="PRP80115.1"/>
    <property type="molecule type" value="Genomic_DNA"/>
</dbReference>
<feature type="transmembrane region" description="Helical" evidence="9">
    <location>
        <begin position="358"/>
        <end position="375"/>
    </location>
</feature>
<keyword evidence="3 9" id="KW-1133">Transmembrane helix</keyword>
<sequence>MRLPYLFLPFCSSFTGRCPPWLKQKTSDYTDEFVCGRMCVTRPTQANGISMKSATTNRSSNSMPDRGDYHSVQLEAPEEDEQKLSQHVQVPPLLDLETPVNCSNAVKWPGLLVFYVGLCFCIMGIAYSIIQNTMTTFFPNVAFQALGTVCAVSGIFSIFCPLVHDALGTRLSFIVGGLSYPLFMIAIVTENPAVIIPASALLGVGSALVWTTQGIYIAKVAQGKDFGRLNGIFNLTFNANVLIGSLVISGIIFFEIDFDLKNLPYFSAIVASVGSVLFVFIRCPPEPITMRVYVREPVQVKCKRGMKAIGKSLLRMLHVSISGKMMTIYSLILLQGTTATFLYGIFPPMMPDTESLSYLLISIGITKMMFSLFAGSRFTITTQLTSSLGFMFDHLGWQSLIGCNIVLTSIGYYIIFAIDAENIFSMCIAGSLLGATEAIIAILINSTIMNLWPEDCAIPWAVSKAMAGVASGVGFICGPYISVFQIVLFNFVLCAFTPVPFIVHKLITMRYEKTQPDSIDLSLMVVKDEVVNQGDNFVAEKKETV</sequence>
<keyword evidence="5" id="KW-0325">Glycoprotein</keyword>
<organism evidence="10 11">
    <name type="scientific">Planoprotostelium fungivorum</name>
    <dbReference type="NCBI Taxonomy" id="1890364"/>
    <lineage>
        <taxon>Eukaryota</taxon>
        <taxon>Amoebozoa</taxon>
        <taxon>Evosea</taxon>
        <taxon>Variosea</taxon>
        <taxon>Cavosteliida</taxon>
        <taxon>Cavosteliaceae</taxon>
        <taxon>Planoprotostelium</taxon>
    </lineage>
</organism>
<evidence type="ECO:0000256" key="5">
    <source>
        <dbReference type="ARBA" id="ARBA00023180"/>
    </source>
</evidence>
<dbReference type="InParanoid" id="A0A2P6N845"/>
<keyword evidence="4 9" id="KW-0472">Membrane</keyword>
<dbReference type="InterPro" id="IPR036259">
    <property type="entry name" value="MFS_trans_sf"/>
</dbReference>
<reference evidence="10 11" key="1">
    <citation type="journal article" date="2018" name="Genome Biol. Evol.">
        <title>Multiple Roots of Fruiting Body Formation in Amoebozoa.</title>
        <authorList>
            <person name="Hillmann F."/>
            <person name="Forbes G."/>
            <person name="Novohradska S."/>
            <person name="Ferling I."/>
            <person name="Riege K."/>
            <person name="Groth M."/>
            <person name="Westermann M."/>
            <person name="Marz M."/>
            <person name="Spaller T."/>
            <person name="Winckler T."/>
            <person name="Schaap P."/>
            <person name="Glockner G."/>
        </authorList>
    </citation>
    <scope>NUCLEOTIDE SEQUENCE [LARGE SCALE GENOMIC DNA]</scope>
    <source>
        <strain evidence="10 11">Jena</strain>
    </source>
</reference>
<dbReference type="SUPFAM" id="SSF103473">
    <property type="entry name" value="MFS general substrate transporter"/>
    <property type="match status" value="1"/>
</dbReference>
<accession>A0A2P6N845</accession>
<evidence type="ECO:0000256" key="6">
    <source>
        <dbReference type="ARBA" id="ARBA00040302"/>
    </source>
</evidence>
<evidence type="ECO:0000256" key="4">
    <source>
        <dbReference type="ARBA" id="ARBA00023136"/>
    </source>
</evidence>
<dbReference type="OrthoDB" id="196103at2759"/>
<dbReference type="InterPro" id="IPR051617">
    <property type="entry name" value="UNC-93-like_regulator"/>
</dbReference>
<feature type="transmembrane region" description="Helical" evidence="9">
    <location>
        <begin position="232"/>
        <end position="256"/>
    </location>
</feature>
<feature type="transmembrane region" description="Helical" evidence="9">
    <location>
        <begin position="326"/>
        <end position="346"/>
    </location>
</feature>
<evidence type="ECO:0000256" key="7">
    <source>
        <dbReference type="ARBA" id="ARBA00041910"/>
    </source>
</evidence>
<feature type="region of interest" description="Disordered" evidence="8">
    <location>
        <begin position="50"/>
        <end position="69"/>
    </location>
</feature>
<comment type="caution">
    <text evidence="10">The sequence shown here is derived from an EMBL/GenBank/DDBJ whole genome shotgun (WGS) entry which is preliminary data.</text>
</comment>
<proteinExistence type="predicted"/>
<gene>
    <name evidence="10" type="ORF">PROFUN_12269</name>
</gene>
<evidence type="ECO:0000256" key="2">
    <source>
        <dbReference type="ARBA" id="ARBA00022692"/>
    </source>
</evidence>
<dbReference type="PANTHER" id="PTHR23294">
    <property type="entry name" value="ET TRANSLATION PRODUCT-RELATED"/>
    <property type="match status" value="1"/>
</dbReference>
<keyword evidence="2 9" id="KW-0812">Transmembrane</keyword>
<dbReference type="Proteomes" id="UP000241769">
    <property type="component" value="Unassembled WGS sequence"/>
</dbReference>
<dbReference type="Gene3D" id="1.20.1250.20">
    <property type="entry name" value="MFS general substrate transporter like domains"/>
    <property type="match status" value="1"/>
</dbReference>
<evidence type="ECO:0000256" key="1">
    <source>
        <dbReference type="ARBA" id="ARBA00004141"/>
    </source>
</evidence>
<evidence type="ECO:0000256" key="3">
    <source>
        <dbReference type="ARBA" id="ARBA00022989"/>
    </source>
</evidence>
<evidence type="ECO:0000256" key="9">
    <source>
        <dbReference type="SAM" id="Phobius"/>
    </source>
</evidence>
<dbReference type="InterPro" id="IPR010291">
    <property type="entry name" value="Ion_channel_UNC-93"/>
</dbReference>
<comment type="subcellular location">
    <subcellularLocation>
        <location evidence="1">Membrane</location>
        <topology evidence="1">Multi-pass membrane protein</topology>
    </subcellularLocation>
</comment>
<dbReference type="GO" id="GO:0016020">
    <property type="term" value="C:membrane"/>
    <property type="evidence" value="ECO:0007669"/>
    <property type="project" value="UniProtKB-SubCell"/>
</dbReference>
<feature type="transmembrane region" description="Helical" evidence="9">
    <location>
        <begin position="395"/>
        <end position="417"/>
    </location>
</feature>
<dbReference type="AlphaFoldDB" id="A0A2P6N845"/>
<feature type="transmembrane region" description="Helical" evidence="9">
    <location>
        <begin position="482"/>
        <end position="503"/>
    </location>
</feature>
<feature type="transmembrane region" description="Helical" evidence="9">
    <location>
        <begin position="423"/>
        <end position="444"/>
    </location>
</feature>
<evidence type="ECO:0000256" key="8">
    <source>
        <dbReference type="SAM" id="MobiDB-lite"/>
    </source>
</evidence>
<feature type="transmembrane region" description="Helical" evidence="9">
    <location>
        <begin position="111"/>
        <end position="130"/>
    </location>
</feature>
<protein>
    <recommendedName>
        <fullName evidence="6">UNC93-like protein MFSD11</fullName>
    </recommendedName>
    <alternativeName>
        <fullName evidence="7">Major facilitator superfamily domain-containing protein 11</fullName>
    </alternativeName>
</protein>
<feature type="transmembrane region" description="Helical" evidence="9">
    <location>
        <begin position="171"/>
        <end position="188"/>
    </location>
</feature>
<name>A0A2P6N845_9EUKA</name>
<dbReference type="Pfam" id="PF05978">
    <property type="entry name" value="UNC-93"/>
    <property type="match status" value="1"/>
</dbReference>
<feature type="transmembrane region" description="Helical" evidence="9">
    <location>
        <begin position="262"/>
        <end position="281"/>
    </location>
</feature>
<feature type="compositionally biased region" description="Polar residues" evidence="8">
    <location>
        <begin position="50"/>
        <end position="63"/>
    </location>
</feature>
<evidence type="ECO:0000313" key="10">
    <source>
        <dbReference type="EMBL" id="PRP80115.1"/>
    </source>
</evidence>
<feature type="transmembrane region" description="Helical" evidence="9">
    <location>
        <begin position="194"/>
        <end position="211"/>
    </location>
</feature>